<protein>
    <submittedName>
        <fullName evidence="1">Uncharacterized protein</fullName>
    </submittedName>
</protein>
<evidence type="ECO:0000313" key="1">
    <source>
        <dbReference type="EMBL" id="KAF5317510.1"/>
    </source>
</evidence>
<keyword evidence="2" id="KW-1185">Reference proteome</keyword>
<proteinExistence type="predicted"/>
<dbReference type="AlphaFoldDB" id="A0A8H5B679"/>
<name>A0A8H5B679_9AGAR</name>
<gene>
    <name evidence="1" type="ORF">D9619_013130</name>
</gene>
<evidence type="ECO:0000313" key="2">
    <source>
        <dbReference type="Proteomes" id="UP000567179"/>
    </source>
</evidence>
<accession>A0A8H5B679</accession>
<comment type="caution">
    <text evidence="1">The sequence shown here is derived from an EMBL/GenBank/DDBJ whole genome shotgun (WGS) entry which is preliminary data.</text>
</comment>
<organism evidence="1 2">
    <name type="scientific">Psilocybe cf. subviscida</name>
    <dbReference type="NCBI Taxonomy" id="2480587"/>
    <lineage>
        <taxon>Eukaryota</taxon>
        <taxon>Fungi</taxon>
        <taxon>Dikarya</taxon>
        <taxon>Basidiomycota</taxon>
        <taxon>Agaricomycotina</taxon>
        <taxon>Agaricomycetes</taxon>
        <taxon>Agaricomycetidae</taxon>
        <taxon>Agaricales</taxon>
        <taxon>Agaricineae</taxon>
        <taxon>Strophariaceae</taxon>
        <taxon>Psilocybe</taxon>
    </lineage>
</organism>
<dbReference type="Proteomes" id="UP000567179">
    <property type="component" value="Unassembled WGS sequence"/>
</dbReference>
<sequence length="263" mass="30056">MRCNYVEVGNNVYTIEERLFCDLRPHAEGTSSSGWSPKTPLILPEISASNFEILCNAHTAEKLGTSSTFLYPDLLTVGLLAMRYRIKRLMKWFVMQFERLVCPSHAKMPDDAPEPSKEHPVEVFMLSTYLAASYGLQRALESLSRRWITRLHNRSLLAPPTIVFVYGRGANTPQLRHLLAHACYIYLADLSVEARNLGTKAAELLHSDFQGQRDDKRTFFPRRLYDQIRTGNCSLETTWEKMFRNPPQGQQGASCAMHARWTS</sequence>
<reference evidence="1 2" key="1">
    <citation type="journal article" date="2020" name="ISME J.">
        <title>Uncovering the hidden diversity of litter-decomposition mechanisms in mushroom-forming fungi.</title>
        <authorList>
            <person name="Floudas D."/>
            <person name="Bentzer J."/>
            <person name="Ahren D."/>
            <person name="Johansson T."/>
            <person name="Persson P."/>
            <person name="Tunlid A."/>
        </authorList>
    </citation>
    <scope>NUCLEOTIDE SEQUENCE [LARGE SCALE GENOMIC DNA]</scope>
    <source>
        <strain evidence="1 2">CBS 101986</strain>
    </source>
</reference>
<dbReference type="EMBL" id="JAACJJ010000033">
    <property type="protein sequence ID" value="KAF5317510.1"/>
    <property type="molecule type" value="Genomic_DNA"/>
</dbReference>
<dbReference type="OrthoDB" id="2914104at2759"/>